<name>A0A9W8MUB0_9AGAR</name>
<keyword evidence="2" id="KW-1185">Reference proteome</keyword>
<dbReference type="Proteomes" id="UP001148786">
    <property type="component" value="Unassembled WGS sequence"/>
</dbReference>
<dbReference type="EMBL" id="JANKHO010000404">
    <property type="protein sequence ID" value="KAJ3510376.1"/>
    <property type="molecule type" value="Genomic_DNA"/>
</dbReference>
<sequence length="103" mass="11664">MAPPPHLPDLPQCHGNQEWSNDILAAYEILASLYSHGIRFLRSEDPEPLQLHLHSEHIHDQAIPILKALDIEMQHSPWVATAATFILEVGLDLERVARALDFM</sequence>
<reference evidence="1" key="1">
    <citation type="submission" date="2022-07" db="EMBL/GenBank/DDBJ databases">
        <title>Genome Sequence of Agrocybe chaxingu.</title>
        <authorList>
            <person name="Buettner E."/>
        </authorList>
    </citation>
    <scope>NUCLEOTIDE SEQUENCE</scope>
    <source>
        <strain evidence="1">MP-N11</strain>
    </source>
</reference>
<comment type="caution">
    <text evidence="1">The sequence shown here is derived from an EMBL/GenBank/DDBJ whole genome shotgun (WGS) entry which is preliminary data.</text>
</comment>
<dbReference type="AlphaFoldDB" id="A0A9W8MUB0"/>
<dbReference type="OrthoDB" id="2686689at2759"/>
<evidence type="ECO:0000313" key="1">
    <source>
        <dbReference type="EMBL" id="KAJ3510376.1"/>
    </source>
</evidence>
<evidence type="ECO:0000313" key="2">
    <source>
        <dbReference type="Proteomes" id="UP001148786"/>
    </source>
</evidence>
<organism evidence="1 2">
    <name type="scientific">Agrocybe chaxingu</name>
    <dbReference type="NCBI Taxonomy" id="84603"/>
    <lineage>
        <taxon>Eukaryota</taxon>
        <taxon>Fungi</taxon>
        <taxon>Dikarya</taxon>
        <taxon>Basidiomycota</taxon>
        <taxon>Agaricomycotina</taxon>
        <taxon>Agaricomycetes</taxon>
        <taxon>Agaricomycetidae</taxon>
        <taxon>Agaricales</taxon>
        <taxon>Agaricineae</taxon>
        <taxon>Strophariaceae</taxon>
        <taxon>Agrocybe</taxon>
    </lineage>
</organism>
<accession>A0A9W8MUB0</accession>
<gene>
    <name evidence="1" type="ORF">NLJ89_g4718</name>
</gene>
<protein>
    <submittedName>
        <fullName evidence="1">Uncharacterized protein</fullName>
    </submittedName>
</protein>
<proteinExistence type="predicted"/>